<evidence type="ECO:0000313" key="2">
    <source>
        <dbReference type="Proteomes" id="UP000187203"/>
    </source>
</evidence>
<organism evidence="1 2">
    <name type="scientific">Corchorus olitorius</name>
    <dbReference type="NCBI Taxonomy" id="93759"/>
    <lineage>
        <taxon>Eukaryota</taxon>
        <taxon>Viridiplantae</taxon>
        <taxon>Streptophyta</taxon>
        <taxon>Embryophyta</taxon>
        <taxon>Tracheophyta</taxon>
        <taxon>Spermatophyta</taxon>
        <taxon>Magnoliopsida</taxon>
        <taxon>eudicotyledons</taxon>
        <taxon>Gunneridae</taxon>
        <taxon>Pentapetalae</taxon>
        <taxon>rosids</taxon>
        <taxon>malvids</taxon>
        <taxon>Malvales</taxon>
        <taxon>Malvaceae</taxon>
        <taxon>Grewioideae</taxon>
        <taxon>Apeibeae</taxon>
        <taxon>Corchorus</taxon>
    </lineage>
</organism>
<gene>
    <name evidence="1" type="ORF">COLO4_36177</name>
</gene>
<dbReference type="Proteomes" id="UP000187203">
    <property type="component" value="Unassembled WGS sequence"/>
</dbReference>
<proteinExistence type="predicted"/>
<accession>A0A1R3GAW2</accession>
<keyword evidence="2" id="KW-1185">Reference proteome</keyword>
<protein>
    <submittedName>
        <fullName evidence="1">Uncharacterized protein</fullName>
    </submittedName>
</protein>
<reference evidence="2" key="1">
    <citation type="submission" date="2013-09" db="EMBL/GenBank/DDBJ databases">
        <title>Corchorus olitorius genome sequencing.</title>
        <authorList>
            <person name="Alam M."/>
            <person name="Haque M.S."/>
            <person name="Islam M.S."/>
            <person name="Emdad E.M."/>
            <person name="Islam M.M."/>
            <person name="Ahmed B."/>
            <person name="Halim A."/>
            <person name="Hossen Q.M.M."/>
            <person name="Hossain M.Z."/>
            <person name="Ahmed R."/>
            <person name="Khan M.M."/>
            <person name="Islam R."/>
            <person name="Rashid M.M."/>
            <person name="Khan S.A."/>
            <person name="Rahman M.S."/>
            <person name="Alam M."/>
            <person name="Yahiya A.S."/>
            <person name="Khan M.S."/>
            <person name="Azam M.S."/>
            <person name="Haque T."/>
            <person name="Lashkar M.Z.H."/>
            <person name="Akhand A.I."/>
            <person name="Morshed G."/>
            <person name="Roy S."/>
            <person name="Uddin K.S."/>
            <person name="Rabeya T."/>
            <person name="Hossain A.S."/>
            <person name="Chowdhury A."/>
            <person name="Snigdha A.R."/>
            <person name="Mortoza M.S."/>
            <person name="Matin S.A."/>
            <person name="Hoque S.M.E."/>
            <person name="Islam M.K."/>
            <person name="Roy D.K."/>
            <person name="Haider R."/>
            <person name="Moosa M.M."/>
            <person name="Elias S.M."/>
            <person name="Hasan A.M."/>
            <person name="Jahan S."/>
            <person name="Shafiuddin M."/>
            <person name="Mahmood N."/>
            <person name="Shommy N.S."/>
        </authorList>
    </citation>
    <scope>NUCLEOTIDE SEQUENCE [LARGE SCALE GENOMIC DNA]</scope>
    <source>
        <strain evidence="2">cv. O-4</strain>
    </source>
</reference>
<comment type="caution">
    <text evidence="1">The sequence shown here is derived from an EMBL/GenBank/DDBJ whole genome shotgun (WGS) entry which is preliminary data.</text>
</comment>
<dbReference type="EMBL" id="AWUE01023036">
    <property type="protein sequence ID" value="OMO55140.1"/>
    <property type="molecule type" value="Genomic_DNA"/>
</dbReference>
<name>A0A1R3GAW2_9ROSI</name>
<evidence type="ECO:0000313" key="1">
    <source>
        <dbReference type="EMBL" id="OMO55140.1"/>
    </source>
</evidence>
<sequence>MTDVGSGVMMAGITVEVPVAFVFSRVEEEETGDVEEGKVGDGEFLPELEELLEKLSFFFRLPFRVTTCQDSSSACCADGRSSSFLPLVSRPFGCRGG</sequence>
<dbReference type="AlphaFoldDB" id="A0A1R3GAW2"/>